<dbReference type="RefSeq" id="WP_237466207.1">
    <property type="nucleotide sequence ID" value="NZ_CAKLDI010000001.1"/>
</dbReference>
<sequence>MEHTEYFSVHHGLTINLEPLTIDASLPDPVQFEQEIPAPFRTANEFTLIDERAVKQLSELGLGAQAPALLDYLNAQQQKLDLLLTYILSQQDDPQKRYQTQTFGASQMTLICPPNLTLNQYCKLWIFLQHPASAVYCYGQVVALDQNEQNETIATIRYTLLQEQDRDKLIRGALYHQQQLLRQRSQHRQLNEHSELSNHK</sequence>
<gene>
    <name evidence="1" type="ORF">VST7929_01663</name>
</gene>
<proteinExistence type="predicted"/>
<evidence type="ECO:0000313" key="1">
    <source>
        <dbReference type="EMBL" id="CAH0533788.1"/>
    </source>
</evidence>
<organism evidence="1 2">
    <name type="scientific">Vibrio stylophorae</name>
    <dbReference type="NCBI Taxonomy" id="659351"/>
    <lineage>
        <taxon>Bacteria</taxon>
        <taxon>Pseudomonadati</taxon>
        <taxon>Pseudomonadota</taxon>
        <taxon>Gammaproteobacteria</taxon>
        <taxon>Vibrionales</taxon>
        <taxon>Vibrionaceae</taxon>
        <taxon>Vibrio</taxon>
    </lineage>
</organism>
<accession>A0ABN8DVB4</accession>
<evidence type="ECO:0000313" key="2">
    <source>
        <dbReference type="Proteomes" id="UP000838672"/>
    </source>
</evidence>
<name>A0ABN8DVB4_9VIBR</name>
<protein>
    <recommendedName>
        <fullName evidence="3">PilZ domain-containing protein</fullName>
    </recommendedName>
</protein>
<comment type="caution">
    <text evidence="1">The sequence shown here is derived from an EMBL/GenBank/DDBJ whole genome shotgun (WGS) entry which is preliminary data.</text>
</comment>
<reference evidence="1" key="1">
    <citation type="submission" date="2021-11" db="EMBL/GenBank/DDBJ databases">
        <authorList>
            <person name="Rodrigo-Torres L."/>
            <person name="Arahal R. D."/>
            <person name="Lucena T."/>
        </authorList>
    </citation>
    <scope>NUCLEOTIDE SEQUENCE</scope>
    <source>
        <strain evidence="1">CECT 7929</strain>
    </source>
</reference>
<dbReference type="EMBL" id="CAKLDI010000001">
    <property type="protein sequence ID" value="CAH0533788.1"/>
    <property type="molecule type" value="Genomic_DNA"/>
</dbReference>
<dbReference type="Proteomes" id="UP000838672">
    <property type="component" value="Unassembled WGS sequence"/>
</dbReference>
<evidence type="ECO:0008006" key="3">
    <source>
        <dbReference type="Google" id="ProtNLM"/>
    </source>
</evidence>
<keyword evidence="2" id="KW-1185">Reference proteome</keyword>